<keyword evidence="2" id="KW-1185">Reference proteome</keyword>
<protein>
    <submittedName>
        <fullName evidence="1">Uncharacterized protein</fullName>
    </submittedName>
</protein>
<accession>A0A8X6LER1</accession>
<proteinExistence type="predicted"/>
<dbReference type="EMBL" id="BMAO01026116">
    <property type="protein sequence ID" value="GFR07090.1"/>
    <property type="molecule type" value="Genomic_DNA"/>
</dbReference>
<name>A0A8X6LER1_TRICU</name>
<sequence>MTWSFVKKKAKKKGFFFQNTRKKNSIYSSPSENNCFPVLCLNSLPKGERGAYVVQSQLMRSGDRSLLVEENSSLPGIKFSTWSTIVNDQSSV</sequence>
<gene>
    <name evidence="1" type="ORF">TNCT_606801</name>
</gene>
<reference evidence="1" key="1">
    <citation type="submission" date="2020-07" db="EMBL/GenBank/DDBJ databases">
        <title>Multicomponent nature underlies the extraordinary mechanical properties of spider dragline silk.</title>
        <authorList>
            <person name="Kono N."/>
            <person name="Nakamura H."/>
            <person name="Mori M."/>
            <person name="Yoshida Y."/>
            <person name="Ohtoshi R."/>
            <person name="Malay A.D."/>
            <person name="Moran D.A.P."/>
            <person name="Tomita M."/>
            <person name="Numata K."/>
            <person name="Arakawa K."/>
        </authorList>
    </citation>
    <scope>NUCLEOTIDE SEQUENCE</scope>
</reference>
<comment type="caution">
    <text evidence="1">The sequence shown here is derived from an EMBL/GenBank/DDBJ whole genome shotgun (WGS) entry which is preliminary data.</text>
</comment>
<evidence type="ECO:0000313" key="1">
    <source>
        <dbReference type="EMBL" id="GFR07090.1"/>
    </source>
</evidence>
<dbReference type="AlphaFoldDB" id="A0A8X6LER1"/>
<evidence type="ECO:0000313" key="2">
    <source>
        <dbReference type="Proteomes" id="UP000887116"/>
    </source>
</evidence>
<organism evidence="1 2">
    <name type="scientific">Trichonephila clavata</name>
    <name type="common">Joro spider</name>
    <name type="synonym">Nephila clavata</name>
    <dbReference type="NCBI Taxonomy" id="2740835"/>
    <lineage>
        <taxon>Eukaryota</taxon>
        <taxon>Metazoa</taxon>
        <taxon>Ecdysozoa</taxon>
        <taxon>Arthropoda</taxon>
        <taxon>Chelicerata</taxon>
        <taxon>Arachnida</taxon>
        <taxon>Araneae</taxon>
        <taxon>Araneomorphae</taxon>
        <taxon>Entelegynae</taxon>
        <taxon>Araneoidea</taxon>
        <taxon>Nephilidae</taxon>
        <taxon>Trichonephila</taxon>
    </lineage>
</organism>
<dbReference type="Proteomes" id="UP000887116">
    <property type="component" value="Unassembled WGS sequence"/>
</dbReference>